<name>A0ABS2CBS7_9NEIS</name>
<organism evidence="4 5">
    <name type="scientific">Deefgea chitinilytica</name>
    <dbReference type="NCBI Taxonomy" id="570276"/>
    <lineage>
        <taxon>Bacteria</taxon>
        <taxon>Pseudomonadati</taxon>
        <taxon>Pseudomonadota</taxon>
        <taxon>Betaproteobacteria</taxon>
        <taxon>Neisseriales</taxon>
        <taxon>Chitinibacteraceae</taxon>
        <taxon>Deefgea</taxon>
    </lineage>
</organism>
<evidence type="ECO:0000259" key="3">
    <source>
        <dbReference type="PROSITE" id="PS50902"/>
    </source>
</evidence>
<dbReference type="EMBL" id="WOFE01000003">
    <property type="protein sequence ID" value="MBM5571607.1"/>
    <property type="molecule type" value="Genomic_DNA"/>
</dbReference>
<proteinExistence type="predicted"/>
<feature type="domain" description="Flavodoxin-like" evidence="3">
    <location>
        <begin position="4"/>
        <end position="46"/>
    </location>
</feature>
<evidence type="ECO:0000256" key="2">
    <source>
        <dbReference type="ARBA" id="ARBA00022643"/>
    </source>
</evidence>
<dbReference type="PROSITE" id="PS50902">
    <property type="entry name" value="FLAVODOXIN_LIKE"/>
    <property type="match status" value="1"/>
</dbReference>
<accession>A0ABS2CBS7</accession>
<evidence type="ECO:0000313" key="5">
    <source>
        <dbReference type="Proteomes" id="UP001195660"/>
    </source>
</evidence>
<comment type="caution">
    <text evidence="4">The sequence shown here is derived from an EMBL/GenBank/DDBJ whole genome shotgun (WGS) entry which is preliminary data.</text>
</comment>
<dbReference type="RefSeq" id="WP_203570942.1">
    <property type="nucleotide sequence ID" value="NZ_WOFE01000003.1"/>
</dbReference>
<gene>
    <name evidence="4" type="ORF">GM173_08435</name>
</gene>
<keyword evidence="5" id="KW-1185">Reference proteome</keyword>
<dbReference type="InterPro" id="IPR008254">
    <property type="entry name" value="Flavodoxin/NO_synth"/>
</dbReference>
<reference evidence="4 5" key="1">
    <citation type="submission" date="2019-11" db="EMBL/GenBank/DDBJ databases">
        <title>Novel Deefgea species.</title>
        <authorList>
            <person name="Han J.-H."/>
        </authorList>
    </citation>
    <scope>NUCLEOTIDE SEQUENCE [LARGE SCALE GENOMIC DNA]</scope>
    <source>
        <strain evidence="4 5">LMG 24817</strain>
    </source>
</reference>
<sequence>MATFLIVYAKHDGQLQRIAIKLAEHLYAAGFDYTLLDIHGLHIETR</sequence>
<keyword evidence="1" id="KW-0285">Flavoprotein</keyword>
<dbReference type="Proteomes" id="UP001195660">
    <property type="component" value="Unassembled WGS sequence"/>
</dbReference>
<evidence type="ECO:0000256" key="1">
    <source>
        <dbReference type="ARBA" id="ARBA00022630"/>
    </source>
</evidence>
<keyword evidence="2" id="KW-0288">FMN</keyword>
<protein>
    <recommendedName>
        <fullName evidence="3">Flavodoxin-like domain-containing protein</fullName>
    </recommendedName>
</protein>
<evidence type="ECO:0000313" key="4">
    <source>
        <dbReference type="EMBL" id="MBM5571607.1"/>
    </source>
</evidence>